<proteinExistence type="predicted"/>
<sequence length="261" mass="29943">MASPSFIYPNLMLNPVSLVDPFPSQWRITAKVNEYAYEMEENELEYGFRVPCFRAKFHCEEVGNPGHQAYMVLYMQIPFTGTEYTSPDMRTQQASSDLPDVALEEFKCYQTLKDIHCEHTPTLIGSSKEAQGPDGWVPGGYLFYFAFTKVPGVRLKSGVIGKGLFYTLPLPQRDQIREAFKVAYTSFSRTGVRPQWVAQDSLFWDDTTGKVLVHDPLRIIFAFVSYSYVQLTTSPGEWEPRLWKHWFLDEGRITGGKTMNQ</sequence>
<dbReference type="OrthoDB" id="4207132at2759"/>
<dbReference type="Proteomes" id="UP000002812">
    <property type="component" value="Unassembled WGS sequence"/>
</dbReference>
<evidence type="ECO:0000313" key="1">
    <source>
        <dbReference type="EMBL" id="EIT75589.1"/>
    </source>
</evidence>
<accession>I7ZU50</accession>
<reference evidence="1 2" key="1">
    <citation type="journal article" date="2012" name="Eukaryot. Cell">
        <title>Draft genome sequence of Aspergillus oryzae strain 3.042.</title>
        <authorList>
            <person name="Zhao G."/>
            <person name="Yao Y."/>
            <person name="Qi W."/>
            <person name="Wang C."/>
            <person name="Hou L."/>
            <person name="Zeng B."/>
            <person name="Cao X."/>
        </authorList>
    </citation>
    <scope>NUCLEOTIDE SEQUENCE [LARGE SCALE GENOMIC DNA]</scope>
    <source>
        <strain evidence="1 2">3.042</strain>
    </source>
</reference>
<dbReference type="EMBL" id="AKHY01000175">
    <property type="protein sequence ID" value="EIT75589.1"/>
    <property type="molecule type" value="Genomic_DNA"/>
</dbReference>
<dbReference type="HOGENOM" id="CLU_078302_4_0_1"/>
<dbReference type="AlphaFoldDB" id="I7ZU50"/>
<organism evidence="1 2">
    <name type="scientific">Aspergillus oryzae (strain 3.042)</name>
    <name type="common">Yellow koji mold</name>
    <dbReference type="NCBI Taxonomy" id="1160506"/>
    <lineage>
        <taxon>Eukaryota</taxon>
        <taxon>Fungi</taxon>
        <taxon>Dikarya</taxon>
        <taxon>Ascomycota</taxon>
        <taxon>Pezizomycotina</taxon>
        <taxon>Eurotiomycetes</taxon>
        <taxon>Eurotiomycetidae</taxon>
        <taxon>Eurotiales</taxon>
        <taxon>Aspergillaceae</taxon>
        <taxon>Aspergillus</taxon>
        <taxon>Aspergillus subgen. Circumdati</taxon>
    </lineage>
</organism>
<reference evidence="2" key="2">
    <citation type="submission" date="2012-06" db="EMBL/GenBank/DDBJ databases">
        <title>Comparative genomic analyses of Aspergillus oryzae 3.042 and A. oryzae RIB40 for soy-sauce fermentation.</title>
        <authorList>
            <person name="Zhao G."/>
            <person name="Hou L."/>
            <person name="Wang C."/>
            <person name="Cao X."/>
        </authorList>
    </citation>
    <scope>NUCLEOTIDE SEQUENCE [LARGE SCALE GENOMIC DNA]</scope>
    <source>
        <strain evidence="2">3.042</strain>
    </source>
</reference>
<evidence type="ECO:0000313" key="2">
    <source>
        <dbReference type="Proteomes" id="UP000002812"/>
    </source>
</evidence>
<name>I7ZU50_ASPO3</name>
<comment type="caution">
    <text evidence="1">The sequence shown here is derived from an EMBL/GenBank/DDBJ whole genome shotgun (WGS) entry which is preliminary data.</text>
</comment>
<gene>
    <name evidence="1" type="ORF">Ao3042_08259</name>
</gene>
<protein>
    <submittedName>
        <fullName evidence="1">Uncharacterized protein</fullName>
    </submittedName>
</protein>